<keyword evidence="8" id="KW-0274">FAD</keyword>
<evidence type="ECO:0000256" key="2">
    <source>
        <dbReference type="ARBA" id="ARBA00008282"/>
    </source>
</evidence>
<keyword evidence="13" id="KW-1185">Reference proteome</keyword>
<comment type="catalytic activity">
    <reaction evidence="11">
        <text>L-threonyl-[protein] + FAD = FMN-L-threonyl-[protein] + AMP + H(+)</text>
        <dbReference type="Rhea" id="RHEA:36847"/>
        <dbReference type="Rhea" id="RHEA-COMP:11060"/>
        <dbReference type="Rhea" id="RHEA-COMP:11061"/>
        <dbReference type="ChEBI" id="CHEBI:15378"/>
        <dbReference type="ChEBI" id="CHEBI:30013"/>
        <dbReference type="ChEBI" id="CHEBI:57692"/>
        <dbReference type="ChEBI" id="CHEBI:74257"/>
        <dbReference type="ChEBI" id="CHEBI:456215"/>
        <dbReference type="EC" id="2.7.1.180"/>
    </reaction>
</comment>
<evidence type="ECO:0000313" key="13">
    <source>
        <dbReference type="Proteomes" id="UP000033651"/>
    </source>
</evidence>
<dbReference type="GO" id="GO:0016740">
    <property type="term" value="F:transferase activity"/>
    <property type="evidence" value="ECO:0007669"/>
    <property type="project" value="UniProtKB-KW"/>
</dbReference>
<dbReference type="PANTHER" id="PTHR30040">
    <property type="entry name" value="THIAMINE BIOSYNTHESIS LIPOPROTEIN APBE"/>
    <property type="match status" value="1"/>
</dbReference>
<organism evidence="12 13">
    <name type="scientific">Luteibacter yeojuensis</name>
    <dbReference type="NCBI Taxonomy" id="345309"/>
    <lineage>
        <taxon>Bacteria</taxon>
        <taxon>Pseudomonadati</taxon>
        <taxon>Pseudomonadota</taxon>
        <taxon>Gammaproteobacteria</taxon>
        <taxon>Lysobacterales</taxon>
        <taxon>Rhodanobacteraceae</taxon>
        <taxon>Luteibacter</taxon>
    </lineage>
</organism>
<dbReference type="PANTHER" id="PTHR30040:SF2">
    <property type="entry name" value="FAD:PROTEIN FMN TRANSFERASE"/>
    <property type="match status" value="1"/>
</dbReference>
<sequence length="288" mass="29946">MATIERAQPWLGTVVAIRADGVEDDALAHHAISAAFAEVATVHRLMSFHAPDSDVSRLNRDAARRCVPVDWRTREVLAMAQTMHRMSEGVFDIAIGGVLAHAGALPCPAPARVDLDATAASIALDDNGVRFHDALWIDLGGIAKGYAADRAAAVLQQHGVHQGRIDAGGDLRLLGAGPHRVYLDAGGDIGPMQAALDTGEGAIATSSNEAAIRARNPLPCGVHRHGRTKEHAAPGRTVSVLADQAMVADALTKVVMALGPSAGAVLALAGATAYLREKGTWASIRDAA</sequence>
<dbReference type="Proteomes" id="UP000033651">
    <property type="component" value="Unassembled WGS sequence"/>
</dbReference>
<comment type="similarity">
    <text evidence="2">Belongs to the ApbE family.</text>
</comment>
<dbReference type="SUPFAM" id="SSF143631">
    <property type="entry name" value="ApbE-like"/>
    <property type="match status" value="1"/>
</dbReference>
<keyword evidence="6" id="KW-0808">Transferase</keyword>
<evidence type="ECO:0000256" key="9">
    <source>
        <dbReference type="ARBA" id="ARBA00022842"/>
    </source>
</evidence>
<evidence type="ECO:0000256" key="4">
    <source>
        <dbReference type="ARBA" id="ARBA00016337"/>
    </source>
</evidence>
<dbReference type="InterPro" id="IPR024932">
    <property type="entry name" value="ApbE"/>
</dbReference>
<protein>
    <recommendedName>
        <fullName evidence="4">FAD:protein FMN transferase</fullName>
        <ecNumber evidence="3">2.7.1.180</ecNumber>
    </recommendedName>
    <alternativeName>
        <fullName evidence="10">Flavin transferase</fullName>
    </alternativeName>
</protein>
<dbReference type="Pfam" id="PF02424">
    <property type="entry name" value="ApbE"/>
    <property type="match status" value="1"/>
</dbReference>
<comment type="caution">
    <text evidence="12">The sequence shown here is derived from an EMBL/GenBank/DDBJ whole genome shotgun (WGS) entry which is preliminary data.</text>
</comment>
<evidence type="ECO:0000313" key="12">
    <source>
        <dbReference type="EMBL" id="KJV35689.1"/>
    </source>
</evidence>
<evidence type="ECO:0000256" key="10">
    <source>
        <dbReference type="ARBA" id="ARBA00031306"/>
    </source>
</evidence>
<dbReference type="InterPro" id="IPR003374">
    <property type="entry name" value="ApbE-like_sf"/>
</dbReference>
<dbReference type="GO" id="GO:0046872">
    <property type="term" value="F:metal ion binding"/>
    <property type="evidence" value="ECO:0007669"/>
    <property type="project" value="UniProtKB-KW"/>
</dbReference>
<proteinExistence type="inferred from homology"/>
<name>A0A0F3L010_9GAMM</name>
<keyword evidence="5" id="KW-0285">Flavoprotein</keyword>
<dbReference type="EMBL" id="JZRB01000014">
    <property type="protein sequence ID" value="KJV35689.1"/>
    <property type="molecule type" value="Genomic_DNA"/>
</dbReference>
<dbReference type="Gene3D" id="3.10.520.10">
    <property type="entry name" value="ApbE-like domains"/>
    <property type="match status" value="1"/>
</dbReference>
<keyword evidence="7" id="KW-0479">Metal-binding</keyword>
<evidence type="ECO:0000256" key="11">
    <source>
        <dbReference type="ARBA" id="ARBA00048540"/>
    </source>
</evidence>
<dbReference type="EC" id="2.7.1.180" evidence="3"/>
<evidence type="ECO:0000256" key="8">
    <source>
        <dbReference type="ARBA" id="ARBA00022827"/>
    </source>
</evidence>
<evidence type="ECO:0000256" key="6">
    <source>
        <dbReference type="ARBA" id="ARBA00022679"/>
    </source>
</evidence>
<accession>A0A0F3L010</accession>
<comment type="cofactor">
    <cofactor evidence="1">
        <name>Mg(2+)</name>
        <dbReference type="ChEBI" id="CHEBI:18420"/>
    </cofactor>
</comment>
<dbReference type="PATRIC" id="fig|345309.4.peg.541"/>
<evidence type="ECO:0000256" key="7">
    <source>
        <dbReference type="ARBA" id="ARBA00022723"/>
    </source>
</evidence>
<evidence type="ECO:0000256" key="5">
    <source>
        <dbReference type="ARBA" id="ARBA00022630"/>
    </source>
</evidence>
<gene>
    <name evidence="12" type="ORF">VI08_06695</name>
</gene>
<reference evidence="12 13" key="1">
    <citation type="submission" date="2015-03" db="EMBL/GenBank/DDBJ databases">
        <title>Draft genome sequence of Luteibacter yeojuensis strain SU11.</title>
        <authorList>
            <person name="Sulaiman J."/>
            <person name="Priya K."/>
            <person name="Chan K.-G."/>
        </authorList>
    </citation>
    <scope>NUCLEOTIDE SEQUENCE [LARGE SCALE GENOMIC DNA]</scope>
    <source>
        <strain evidence="12 13">SU11</strain>
    </source>
</reference>
<dbReference type="RefSeq" id="WP_045828786.1">
    <property type="nucleotide sequence ID" value="NZ_JZRB01000014.1"/>
</dbReference>
<evidence type="ECO:0000256" key="3">
    <source>
        <dbReference type="ARBA" id="ARBA00011955"/>
    </source>
</evidence>
<dbReference type="AlphaFoldDB" id="A0A0F3L010"/>
<keyword evidence="9" id="KW-0460">Magnesium</keyword>
<evidence type="ECO:0000256" key="1">
    <source>
        <dbReference type="ARBA" id="ARBA00001946"/>
    </source>
</evidence>